<keyword evidence="1" id="KW-0812">Transmembrane</keyword>
<evidence type="ECO:0000313" key="3">
    <source>
        <dbReference type="Proteomes" id="UP000014978"/>
    </source>
</evidence>
<keyword evidence="1" id="KW-0472">Membrane</keyword>
<keyword evidence="1" id="KW-1133">Transmembrane helix</keyword>
<sequence>MPYSSEHDATKYNSKTPAAVNCAYTIILLLFNVLFLLFTFHRILIYFPSKFEITKFNKYTLNTLDNKNLDIYYINNNSDIDIFIFSGNAAEKDDSAVFFNAFSKFDVNLFTMYYRGFCNRDGHPSELSIKIDIQAVYKFLRERNKKVIIYGFSIGGGPAIYLSSLFNIPPPIILDNTIFDIGTNLPPIIYYLSRLIVVDKWKNGEMLKNIETDVTFFKSGEDTIVNGEHLEKFKKISKNPIDIVYIPSAQHWDACFYNVFPAKVKEVIERNYGKKLYGTIQKKELENLKKK</sequence>
<dbReference type="Gene3D" id="3.40.50.1820">
    <property type="entry name" value="alpha/beta hydrolase"/>
    <property type="match status" value="1"/>
</dbReference>
<dbReference type="PANTHER" id="PTHR12277">
    <property type="entry name" value="ALPHA/BETA HYDROLASE DOMAIN-CONTAINING PROTEIN"/>
    <property type="match status" value="1"/>
</dbReference>
<reference evidence="3" key="1">
    <citation type="journal article" date="2013" name="PLoS Genet.">
        <title>The genome of Spraguea lophii and the basis of host-microsporidian interactions.</title>
        <authorList>
            <person name="Campbell S.E."/>
            <person name="Williams T.A."/>
            <person name="Yousuf A."/>
            <person name="Soanes D.M."/>
            <person name="Paszkiewicz K.H."/>
            <person name="Williams B.A.P."/>
        </authorList>
    </citation>
    <scope>NUCLEOTIDE SEQUENCE [LARGE SCALE GENOMIC DNA]</scope>
    <source>
        <strain evidence="3">42_110</strain>
    </source>
</reference>
<name>S7WAJ7_SPRLO</name>
<dbReference type="OrthoDB" id="2186193at2759"/>
<evidence type="ECO:0008006" key="4">
    <source>
        <dbReference type="Google" id="ProtNLM"/>
    </source>
</evidence>
<dbReference type="AlphaFoldDB" id="S7WAJ7"/>
<keyword evidence="3" id="KW-1185">Reference proteome</keyword>
<comment type="caution">
    <text evidence="2">The sequence shown here is derived from an EMBL/GenBank/DDBJ whole genome shotgun (WGS) entry which is preliminary data.</text>
</comment>
<dbReference type="SUPFAM" id="SSF53474">
    <property type="entry name" value="alpha/beta-Hydrolases"/>
    <property type="match status" value="1"/>
</dbReference>
<dbReference type="OMA" id="RNTETKH"/>
<evidence type="ECO:0000256" key="1">
    <source>
        <dbReference type="SAM" id="Phobius"/>
    </source>
</evidence>
<dbReference type="STRING" id="1358809.S7WAJ7"/>
<dbReference type="EMBL" id="ATCN01000072">
    <property type="protein sequence ID" value="EPR79921.1"/>
    <property type="molecule type" value="Genomic_DNA"/>
</dbReference>
<dbReference type="InParanoid" id="S7WAJ7"/>
<dbReference type="PANTHER" id="PTHR12277:SF81">
    <property type="entry name" value="PROTEIN ABHD13"/>
    <property type="match status" value="1"/>
</dbReference>
<evidence type="ECO:0000313" key="2">
    <source>
        <dbReference type="EMBL" id="EPR79921.1"/>
    </source>
</evidence>
<proteinExistence type="predicted"/>
<protein>
    <recommendedName>
        <fullName evidence="4">AB hydrolase-1 domain-containing protein</fullName>
    </recommendedName>
</protein>
<dbReference type="VEuPathDB" id="MicrosporidiaDB:SLOPH_2455"/>
<feature type="transmembrane region" description="Helical" evidence="1">
    <location>
        <begin position="18"/>
        <end position="40"/>
    </location>
</feature>
<dbReference type="HOGENOM" id="CLU_029375_2_0_1"/>
<dbReference type="FunCoup" id="S7WAJ7">
    <property type="interactions" value="42"/>
</dbReference>
<dbReference type="InterPro" id="IPR029058">
    <property type="entry name" value="AB_hydrolase_fold"/>
</dbReference>
<accession>S7WAJ7</accession>
<feature type="transmembrane region" description="Helical" evidence="1">
    <location>
        <begin position="147"/>
        <end position="166"/>
    </location>
</feature>
<dbReference type="Proteomes" id="UP000014978">
    <property type="component" value="Unassembled WGS sequence"/>
</dbReference>
<gene>
    <name evidence="2" type="ORF">SLOPH_2455</name>
</gene>
<organism evidence="2 3">
    <name type="scientific">Spraguea lophii (strain 42_110)</name>
    <name type="common">Microsporidian parasite</name>
    <dbReference type="NCBI Taxonomy" id="1358809"/>
    <lineage>
        <taxon>Eukaryota</taxon>
        <taxon>Fungi</taxon>
        <taxon>Fungi incertae sedis</taxon>
        <taxon>Microsporidia</taxon>
        <taxon>Spragueidae</taxon>
        <taxon>Spraguea</taxon>
    </lineage>
</organism>